<evidence type="ECO:0000256" key="9">
    <source>
        <dbReference type="RuleBase" id="RU003662"/>
    </source>
</evidence>
<comment type="pathway">
    <text evidence="1">Amino-acid biosynthesis; L-tryptophan biosynthesis; L-tryptophan from chorismate: step 5/5.</text>
</comment>
<evidence type="ECO:0000256" key="4">
    <source>
        <dbReference type="ARBA" id="ARBA00022605"/>
    </source>
</evidence>
<dbReference type="GO" id="GO:0005829">
    <property type="term" value="C:cytosol"/>
    <property type="evidence" value="ECO:0007669"/>
    <property type="project" value="TreeGrafter"/>
</dbReference>
<protein>
    <recommendedName>
        <fullName evidence="3">tryptophan synthase</fullName>
        <ecNumber evidence="3">4.2.1.20</ecNumber>
    </recommendedName>
</protein>
<dbReference type="EMBL" id="JABCKI010000019">
    <property type="protein sequence ID" value="KAG5654110.1"/>
    <property type="molecule type" value="Genomic_DNA"/>
</dbReference>
<organism evidence="10 11">
    <name type="scientific">Sphagnurus paluster</name>
    <dbReference type="NCBI Taxonomy" id="117069"/>
    <lineage>
        <taxon>Eukaryota</taxon>
        <taxon>Fungi</taxon>
        <taxon>Dikarya</taxon>
        <taxon>Basidiomycota</taxon>
        <taxon>Agaricomycotina</taxon>
        <taxon>Agaricomycetes</taxon>
        <taxon>Agaricomycetidae</taxon>
        <taxon>Agaricales</taxon>
        <taxon>Tricholomatineae</taxon>
        <taxon>Lyophyllaceae</taxon>
        <taxon>Sphagnurus</taxon>
    </lineage>
</organism>
<dbReference type="AlphaFoldDB" id="A0A9P7GRL2"/>
<evidence type="ECO:0000313" key="10">
    <source>
        <dbReference type="EMBL" id="KAG5654110.1"/>
    </source>
</evidence>
<reference evidence="10" key="1">
    <citation type="submission" date="2021-02" db="EMBL/GenBank/DDBJ databases">
        <authorList>
            <person name="Nieuwenhuis M."/>
            <person name="Van De Peppel L.J.J."/>
        </authorList>
    </citation>
    <scope>NUCLEOTIDE SEQUENCE</scope>
    <source>
        <strain evidence="10">D49</strain>
    </source>
</reference>
<comment type="caution">
    <text evidence="10">The sequence shown here is derived from an EMBL/GenBank/DDBJ whole genome shotgun (WGS) entry which is preliminary data.</text>
</comment>
<comment type="similarity">
    <text evidence="9">Belongs to the TrpA family.</text>
</comment>
<keyword evidence="4" id="KW-0028">Amino-acid biosynthesis</keyword>
<dbReference type="Gene3D" id="3.20.20.70">
    <property type="entry name" value="Aldolase class I"/>
    <property type="match status" value="1"/>
</dbReference>
<proteinExistence type="inferred from homology"/>
<evidence type="ECO:0000256" key="2">
    <source>
        <dbReference type="ARBA" id="ARBA00011270"/>
    </source>
</evidence>
<evidence type="ECO:0000256" key="6">
    <source>
        <dbReference type="ARBA" id="ARBA00023141"/>
    </source>
</evidence>
<evidence type="ECO:0000256" key="7">
    <source>
        <dbReference type="ARBA" id="ARBA00023239"/>
    </source>
</evidence>
<dbReference type="PANTHER" id="PTHR43406:SF1">
    <property type="entry name" value="TRYPTOPHAN SYNTHASE ALPHA CHAIN, CHLOROPLASTIC"/>
    <property type="match status" value="1"/>
</dbReference>
<dbReference type="Proteomes" id="UP000717328">
    <property type="component" value="Unassembled WGS sequence"/>
</dbReference>
<name>A0A9P7GRL2_9AGAR</name>
<comment type="subunit">
    <text evidence="2">Tetramer of two alpha and two beta chains.</text>
</comment>
<dbReference type="InterPro" id="IPR018204">
    <property type="entry name" value="Trp_synthase_alpha_AS"/>
</dbReference>
<keyword evidence="11" id="KW-1185">Reference proteome</keyword>
<dbReference type="PROSITE" id="PS00167">
    <property type="entry name" value="TRP_SYNTHASE_ALPHA"/>
    <property type="match status" value="1"/>
</dbReference>
<dbReference type="EC" id="4.2.1.20" evidence="3"/>
<evidence type="ECO:0000256" key="5">
    <source>
        <dbReference type="ARBA" id="ARBA00022822"/>
    </source>
</evidence>
<comment type="catalytic activity">
    <reaction evidence="8">
        <text>(1S,2R)-1-C-(indol-3-yl)glycerol 3-phosphate + L-serine = D-glyceraldehyde 3-phosphate + L-tryptophan + H2O</text>
        <dbReference type="Rhea" id="RHEA:10532"/>
        <dbReference type="ChEBI" id="CHEBI:15377"/>
        <dbReference type="ChEBI" id="CHEBI:33384"/>
        <dbReference type="ChEBI" id="CHEBI:57912"/>
        <dbReference type="ChEBI" id="CHEBI:58866"/>
        <dbReference type="ChEBI" id="CHEBI:59776"/>
        <dbReference type="EC" id="4.2.1.20"/>
    </reaction>
</comment>
<dbReference type="CDD" id="cd04724">
    <property type="entry name" value="Tryptophan_synthase_alpha"/>
    <property type="match status" value="1"/>
</dbReference>
<dbReference type="NCBIfam" id="TIGR00262">
    <property type="entry name" value="trpA"/>
    <property type="match status" value="1"/>
</dbReference>
<evidence type="ECO:0000256" key="3">
    <source>
        <dbReference type="ARBA" id="ARBA00012043"/>
    </source>
</evidence>
<dbReference type="GO" id="GO:0004834">
    <property type="term" value="F:tryptophan synthase activity"/>
    <property type="evidence" value="ECO:0007669"/>
    <property type="project" value="UniProtKB-EC"/>
</dbReference>
<dbReference type="SUPFAM" id="SSF51366">
    <property type="entry name" value="Ribulose-phoshate binding barrel"/>
    <property type="match status" value="1"/>
</dbReference>
<accession>A0A9P7GRL2</accession>
<dbReference type="PANTHER" id="PTHR43406">
    <property type="entry name" value="TRYPTOPHAN SYNTHASE, ALPHA CHAIN"/>
    <property type="match status" value="1"/>
</dbReference>
<gene>
    <name evidence="10" type="primary">TRP1_1</name>
    <name evidence="10" type="ORF">H0H81_007162</name>
</gene>
<dbReference type="OrthoDB" id="10050244at2759"/>
<keyword evidence="6" id="KW-0057">Aromatic amino acid biosynthesis</keyword>
<evidence type="ECO:0000313" key="11">
    <source>
        <dbReference type="Proteomes" id="UP000717328"/>
    </source>
</evidence>
<sequence length="147" mass="15740">MEGLIKIFEAKKAEGVPALVTFVTAGYPAQNDTVPILLGMQAGGADIIEVGMPFSDPIADGPAIQETNTVALQNNVEYTTVLGFIKEARNKGLTVPVILMGYYNPLLAYGEDKAIHDAAEAGANGFIMVDLPPEEAITFREKCRRAK</sequence>
<reference evidence="10" key="2">
    <citation type="submission" date="2021-10" db="EMBL/GenBank/DDBJ databases">
        <title>Phylogenomics reveals ancestral predisposition of the termite-cultivated fungus Termitomyces towards a domesticated lifestyle.</title>
        <authorList>
            <person name="Auxier B."/>
            <person name="Grum-Grzhimaylo A."/>
            <person name="Cardenas M.E."/>
            <person name="Lodge J.D."/>
            <person name="Laessoe T."/>
            <person name="Pedersen O."/>
            <person name="Smith M.E."/>
            <person name="Kuyper T.W."/>
            <person name="Franco-Molano E.A."/>
            <person name="Baroni T.J."/>
            <person name="Aanen D.K."/>
        </authorList>
    </citation>
    <scope>NUCLEOTIDE SEQUENCE</scope>
    <source>
        <strain evidence="10">D49</strain>
    </source>
</reference>
<keyword evidence="7" id="KW-0456">Lyase</keyword>
<dbReference type="Pfam" id="PF00290">
    <property type="entry name" value="Trp_syntA"/>
    <property type="match status" value="1"/>
</dbReference>
<evidence type="ECO:0000256" key="8">
    <source>
        <dbReference type="ARBA" id="ARBA00049047"/>
    </source>
</evidence>
<dbReference type="InterPro" id="IPR002028">
    <property type="entry name" value="Trp_synthase_suA"/>
</dbReference>
<dbReference type="InterPro" id="IPR013785">
    <property type="entry name" value="Aldolase_TIM"/>
</dbReference>
<keyword evidence="5" id="KW-0822">Tryptophan biosynthesis</keyword>
<dbReference type="InterPro" id="IPR011060">
    <property type="entry name" value="RibuloseP-bd_barrel"/>
</dbReference>
<evidence type="ECO:0000256" key="1">
    <source>
        <dbReference type="ARBA" id="ARBA00004733"/>
    </source>
</evidence>